<feature type="non-terminal residue" evidence="2">
    <location>
        <position position="104"/>
    </location>
</feature>
<keyword evidence="1" id="KW-0472">Membrane</keyword>
<evidence type="ECO:0000313" key="3">
    <source>
        <dbReference type="Proteomes" id="UP000789405"/>
    </source>
</evidence>
<reference evidence="2" key="1">
    <citation type="submission" date="2021-06" db="EMBL/GenBank/DDBJ databases">
        <authorList>
            <person name="Kallberg Y."/>
            <person name="Tangrot J."/>
            <person name="Rosling A."/>
        </authorList>
    </citation>
    <scope>NUCLEOTIDE SEQUENCE</scope>
    <source>
        <strain evidence="2">MA453B</strain>
    </source>
</reference>
<dbReference type="EMBL" id="CAJVPY010068090">
    <property type="protein sequence ID" value="CAG8826491.1"/>
    <property type="molecule type" value="Genomic_DNA"/>
</dbReference>
<dbReference type="AlphaFoldDB" id="A0A9N9PKU6"/>
<gene>
    <name evidence="2" type="ORF">DERYTH_LOCUS28093</name>
</gene>
<evidence type="ECO:0000256" key="1">
    <source>
        <dbReference type="SAM" id="Phobius"/>
    </source>
</evidence>
<protein>
    <submittedName>
        <fullName evidence="2">17854_t:CDS:1</fullName>
    </submittedName>
</protein>
<comment type="caution">
    <text evidence="2">The sequence shown here is derived from an EMBL/GenBank/DDBJ whole genome shotgun (WGS) entry which is preliminary data.</text>
</comment>
<sequence>TTKPVPLDVTERNNRSARNQTSFDRLFCKRFYRICRILFSRSNPDGNLIGIWSIFILASLINEIAVYFVGSIPSRFYIILTSKDLDGLKTLMVFSVLIVLGAGL</sequence>
<keyword evidence="3" id="KW-1185">Reference proteome</keyword>
<organism evidence="2 3">
    <name type="scientific">Dentiscutata erythropus</name>
    <dbReference type="NCBI Taxonomy" id="1348616"/>
    <lineage>
        <taxon>Eukaryota</taxon>
        <taxon>Fungi</taxon>
        <taxon>Fungi incertae sedis</taxon>
        <taxon>Mucoromycota</taxon>
        <taxon>Glomeromycotina</taxon>
        <taxon>Glomeromycetes</taxon>
        <taxon>Diversisporales</taxon>
        <taxon>Gigasporaceae</taxon>
        <taxon>Dentiscutata</taxon>
    </lineage>
</organism>
<dbReference type="OrthoDB" id="422637at2759"/>
<feature type="transmembrane region" description="Helical" evidence="1">
    <location>
        <begin position="49"/>
        <end position="73"/>
    </location>
</feature>
<dbReference type="Proteomes" id="UP000789405">
    <property type="component" value="Unassembled WGS sequence"/>
</dbReference>
<accession>A0A9N9PKU6</accession>
<keyword evidence="1" id="KW-0812">Transmembrane</keyword>
<evidence type="ECO:0000313" key="2">
    <source>
        <dbReference type="EMBL" id="CAG8826491.1"/>
    </source>
</evidence>
<proteinExistence type="predicted"/>
<feature type="non-terminal residue" evidence="2">
    <location>
        <position position="1"/>
    </location>
</feature>
<keyword evidence="1" id="KW-1133">Transmembrane helix</keyword>
<name>A0A9N9PKU6_9GLOM</name>